<feature type="region of interest" description="Disordered" evidence="1">
    <location>
        <begin position="1"/>
        <end position="76"/>
    </location>
</feature>
<reference evidence="2 3" key="1">
    <citation type="submission" date="2024-07" db="EMBL/GenBank/DDBJ databases">
        <title>Draft sequence of the Neodothiora populina.</title>
        <authorList>
            <person name="Drown D.D."/>
            <person name="Schuette U.S."/>
            <person name="Buechlein A.B."/>
            <person name="Rusch D.R."/>
            <person name="Winton L.W."/>
            <person name="Adams G.A."/>
        </authorList>
    </citation>
    <scope>NUCLEOTIDE SEQUENCE [LARGE SCALE GENOMIC DNA]</scope>
    <source>
        <strain evidence="2 3">CPC 39397</strain>
    </source>
</reference>
<evidence type="ECO:0000313" key="2">
    <source>
        <dbReference type="EMBL" id="KAL1303519.1"/>
    </source>
</evidence>
<dbReference type="GeneID" id="95980593"/>
<sequence>MVFSASSGSSPASCSSSPSQPIQIGFNPISRARSDTTTSFEASSYSSSTSNFSVASTASTASSGPSPYGSSCLQRSAPSSYFSDAELFGDEQVPYLDEAPAPPRGAEAWLAQARAQGHAPPSTYKRPIAIPIQGRNTRMNGRASLSSMPSGCSAD</sequence>
<dbReference type="EMBL" id="JBFMKM010000010">
    <property type="protein sequence ID" value="KAL1303519.1"/>
    <property type="molecule type" value="Genomic_DNA"/>
</dbReference>
<evidence type="ECO:0000256" key="1">
    <source>
        <dbReference type="SAM" id="MobiDB-lite"/>
    </source>
</evidence>
<evidence type="ECO:0000313" key="3">
    <source>
        <dbReference type="Proteomes" id="UP001562354"/>
    </source>
</evidence>
<feature type="compositionally biased region" description="Low complexity" evidence="1">
    <location>
        <begin position="36"/>
        <end position="71"/>
    </location>
</feature>
<accession>A0ABR3PBL8</accession>
<gene>
    <name evidence="2" type="ORF">AAFC00_006894</name>
</gene>
<feature type="compositionally biased region" description="Low complexity" evidence="1">
    <location>
        <begin position="1"/>
        <end position="19"/>
    </location>
</feature>
<dbReference type="RefSeq" id="XP_069199794.1">
    <property type="nucleotide sequence ID" value="XM_069346916.1"/>
</dbReference>
<dbReference type="Proteomes" id="UP001562354">
    <property type="component" value="Unassembled WGS sequence"/>
</dbReference>
<keyword evidence="3" id="KW-1185">Reference proteome</keyword>
<organism evidence="2 3">
    <name type="scientific">Neodothiora populina</name>
    <dbReference type="NCBI Taxonomy" id="2781224"/>
    <lineage>
        <taxon>Eukaryota</taxon>
        <taxon>Fungi</taxon>
        <taxon>Dikarya</taxon>
        <taxon>Ascomycota</taxon>
        <taxon>Pezizomycotina</taxon>
        <taxon>Dothideomycetes</taxon>
        <taxon>Dothideomycetidae</taxon>
        <taxon>Dothideales</taxon>
        <taxon>Dothioraceae</taxon>
        <taxon>Neodothiora</taxon>
    </lineage>
</organism>
<comment type="caution">
    <text evidence="2">The sequence shown here is derived from an EMBL/GenBank/DDBJ whole genome shotgun (WGS) entry which is preliminary data.</text>
</comment>
<protein>
    <submittedName>
        <fullName evidence="2">Uncharacterized protein</fullName>
    </submittedName>
</protein>
<proteinExistence type="predicted"/>
<name>A0ABR3PBL8_9PEZI</name>